<keyword evidence="2" id="KW-1185">Reference proteome</keyword>
<dbReference type="EMBL" id="JAUSWA010000071">
    <property type="protein sequence ID" value="MDQ0497328.1"/>
    <property type="molecule type" value="Genomic_DNA"/>
</dbReference>
<reference evidence="1 2" key="1">
    <citation type="submission" date="2023-07" db="EMBL/GenBank/DDBJ databases">
        <title>Genomic Encyclopedia of Type Strains, Phase IV (KMG-IV): sequencing the most valuable type-strain genomes for metagenomic binning, comparative biology and taxonomic classification.</title>
        <authorList>
            <person name="Goeker M."/>
        </authorList>
    </citation>
    <scope>NUCLEOTIDE SEQUENCE [LARGE SCALE GENOMIC DNA]</scope>
    <source>
        <strain evidence="1 2">DSM 14914</strain>
    </source>
</reference>
<protein>
    <submittedName>
        <fullName evidence="1">FAD-dependent dehydrogenase</fullName>
    </submittedName>
</protein>
<dbReference type="Gene3D" id="3.40.50.720">
    <property type="entry name" value="NAD(P)-binding Rossmann-like Domain"/>
    <property type="match status" value="1"/>
</dbReference>
<accession>A0ABU0L7S5</accession>
<sequence>MKSLKANEVTAYVNSKVLEITNTSVIIETEEGAQSLLASLVVLAIGSRSNNSLAAKLVDKYSVKVLGDASVVGKVLDGINLANKTALAI</sequence>
<dbReference type="InterPro" id="IPR036188">
    <property type="entry name" value="FAD/NAD-bd_sf"/>
</dbReference>
<name>A0ABU0L7S5_9BACL</name>
<evidence type="ECO:0000313" key="1">
    <source>
        <dbReference type="EMBL" id="MDQ0497328.1"/>
    </source>
</evidence>
<evidence type="ECO:0000313" key="2">
    <source>
        <dbReference type="Proteomes" id="UP001242811"/>
    </source>
</evidence>
<comment type="caution">
    <text evidence="1">The sequence shown here is derived from an EMBL/GenBank/DDBJ whole genome shotgun (WGS) entry which is preliminary data.</text>
</comment>
<organism evidence="1 2">
    <name type="scientific">Paenibacillus brasilensis</name>
    <dbReference type="NCBI Taxonomy" id="128574"/>
    <lineage>
        <taxon>Bacteria</taxon>
        <taxon>Bacillati</taxon>
        <taxon>Bacillota</taxon>
        <taxon>Bacilli</taxon>
        <taxon>Bacillales</taxon>
        <taxon>Paenibacillaceae</taxon>
        <taxon>Paenibacillus</taxon>
    </lineage>
</organism>
<dbReference type="RefSeq" id="WP_152379111.1">
    <property type="nucleotide sequence ID" value="NZ_CP045298.1"/>
</dbReference>
<proteinExistence type="predicted"/>
<dbReference type="Proteomes" id="UP001242811">
    <property type="component" value="Unassembled WGS sequence"/>
</dbReference>
<dbReference type="Gene3D" id="3.50.50.60">
    <property type="entry name" value="FAD/NAD(P)-binding domain"/>
    <property type="match status" value="1"/>
</dbReference>
<gene>
    <name evidence="1" type="ORF">QOZ95_005569</name>
</gene>